<keyword evidence="5" id="KW-0808">Transferase</keyword>
<evidence type="ECO:0000256" key="2">
    <source>
        <dbReference type="ARBA" id="ARBA00010497"/>
    </source>
</evidence>
<feature type="coiled-coil region" evidence="12">
    <location>
        <begin position="444"/>
        <end position="471"/>
    </location>
</feature>
<dbReference type="EC" id="2.5.1.60" evidence="3"/>
<proteinExistence type="inferred from homology"/>
<sequence>MQAVKWLGMDRDGKMTVSPSTSLKVLHALPERHNVNLISIFGAARQGKSFLMNLLANQQDLFRISNEKEPCTQGVDLSSHFMPLESFSRINGCPPVSSPNMSIGFVDAEGQGDRDITYDSRLVSPVLLASKVVIFNWKDSLQADRMLNLLAVLAKAAQNVELAEGETRKVFGHLHMYVCPFESPTPASCVVLRSVFRDWNFINTSPTEVHDTLFKKEKGASKEVSNRNLARHELSEAFESISIWLFPLPVVSTAQLSERIRFEQLQPSFQSKLRELRKTMSQQLQDPMLFNQQPLTGHKLADMMPLFAESIYSSMRRAEGKKIQLHAEDAIRNFCKAQLELPSLVDTQAFTAQVHLGLVKLVQGTLETLRSFPSDVADECHKALHLFILQHFHTLVDRASSSISDNIKHLEAALPVAPAALSQQCDAIVHDAVVSLQKCPKTTLRSFDNDIRRLEQQGLALKERLQHLNERAIRERSSKLLAQLSSCKSELKSKGTTWLDKQIASGTPFTISMLEEELLRLHASFDFGEPNPAVDEVDIEQEMREFHAQLLDDLKRQYTFHIRRVVLQFIGTAKSLLEKELQVIVLPMPDQKLRERIHESKERVVLDIASQMQGWSFPQEEMVHFGNAVTEYTQQLQDAYSKQNQSASKDSAAREASARYKVAKDALMHSLNEAIIGAIPMSVDALERLYDEHLLRTCTQLSDGHQIKHEKIMQSLKADLATLMMQLKTINTCVNVRIRALNLVNFCSKETEKAALMNAAETERQRTEELANQVKQSQALAAKREQEMHSKLLEKETKSKHLLDELSSQEAKTQALERQLQLAKQKAIELAEEKKRAEAEGLKLASKERQDAQRLIEENSTKQNKLQSELRAIQARLEQQQIILQVRTPVGFTRIIHSSYQPQAKEREVQAAEIAKEKAKQLSLEKDRALKAVERERALREKLSEDILSHQAQTAKLETTMSSVIREKTRETQQLQATLTDQERKTQQLEQELQRMKDQAQALAQEKEHWRRQNEAMAKSKLDMEMQVKDEAARREAAEAAAVQVAAKAAMEAMDVTPEKKRKTAVASSSSKKAKRLDVKAPLPKLSLQEAKRLAKEEMDKRQHDTFFLATHLKYLANLSKQKESLESCLSEHLRVSAFYWAAGSLCALGKAHHIPDELIQWLLACQHPNGGFGGNVGHDRHLLYTCHAVLSLVMLGKEDHILAQETADFVVSLQQPDGSFVGDIHGEVDTKYTYCALSVLKILKQEHRINMDAAMAHIKTCQNFDAGFGNIPGCESHGGHIFTAVGALSMGHQLDKYVDLVEHFVSCKLHWINKDKLIQFILNCQDKDDGGIADRPGNVSDIFHTFFGICGLSMLGYFDDQPAFAAIKKVHPVFAIPDTDVARLGLTAQIIL</sequence>
<evidence type="ECO:0000256" key="9">
    <source>
        <dbReference type="ARBA" id="ARBA00030816"/>
    </source>
</evidence>
<evidence type="ECO:0000313" key="16">
    <source>
        <dbReference type="Proteomes" id="UP000285712"/>
    </source>
</evidence>
<dbReference type="PANTHER" id="PTHR11774:SF11">
    <property type="entry name" value="GERANYLGERANYL TRANSFERASE TYPE-2 SUBUNIT BETA"/>
    <property type="match status" value="1"/>
</dbReference>
<keyword evidence="4" id="KW-0637">Prenyltransferase</keyword>
<dbReference type="EMBL" id="QUTG01000963">
    <property type="protein sequence ID" value="RHZ00773.1"/>
    <property type="molecule type" value="Genomic_DNA"/>
</dbReference>
<evidence type="ECO:0000256" key="8">
    <source>
        <dbReference type="ARBA" id="ARBA00022833"/>
    </source>
</evidence>
<dbReference type="Gene3D" id="3.40.50.300">
    <property type="entry name" value="P-loop containing nucleotide triphosphate hydrolases"/>
    <property type="match status" value="1"/>
</dbReference>
<dbReference type="InterPro" id="IPR027417">
    <property type="entry name" value="P-loop_NTPase"/>
</dbReference>
<evidence type="ECO:0000256" key="5">
    <source>
        <dbReference type="ARBA" id="ARBA00022679"/>
    </source>
</evidence>
<organism evidence="15 16">
    <name type="scientific">Aphanomyces astaci</name>
    <name type="common">Crayfish plague agent</name>
    <dbReference type="NCBI Taxonomy" id="112090"/>
    <lineage>
        <taxon>Eukaryota</taxon>
        <taxon>Sar</taxon>
        <taxon>Stramenopiles</taxon>
        <taxon>Oomycota</taxon>
        <taxon>Saprolegniomycetes</taxon>
        <taxon>Saprolegniales</taxon>
        <taxon>Verrucalvaceae</taxon>
        <taxon>Aphanomyces</taxon>
    </lineage>
</organism>
<evidence type="ECO:0000259" key="14">
    <source>
        <dbReference type="Pfam" id="PF02263"/>
    </source>
</evidence>
<name>A0A3R7B7X5_APHAT</name>
<evidence type="ECO:0000256" key="11">
    <source>
        <dbReference type="ARBA" id="ARBA00047658"/>
    </source>
</evidence>
<dbReference type="Proteomes" id="UP000285712">
    <property type="component" value="Unassembled WGS sequence"/>
</dbReference>
<dbReference type="InterPro" id="IPR001330">
    <property type="entry name" value="Prenyltrans"/>
</dbReference>
<evidence type="ECO:0000256" key="10">
    <source>
        <dbReference type="ARBA" id="ARBA00032766"/>
    </source>
</evidence>
<keyword evidence="6" id="KW-0479">Metal-binding</keyword>
<evidence type="ECO:0000256" key="7">
    <source>
        <dbReference type="ARBA" id="ARBA00022737"/>
    </source>
</evidence>
<dbReference type="InterPro" id="IPR045089">
    <property type="entry name" value="PGGT1B-like"/>
</dbReference>
<evidence type="ECO:0000256" key="3">
    <source>
        <dbReference type="ARBA" id="ARBA00012656"/>
    </source>
</evidence>
<dbReference type="GO" id="GO:0005968">
    <property type="term" value="C:Rab-protein geranylgeranyltransferase complex"/>
    <property type="evidence" value="ECO:0007669"/>
    <property type="project" value="TreeGrafter"/>
</dbReference>
<evidence type="ECO:0000256" key="12">
    <source>
        <dbReference type="SAM" id="Coils"/>
    </source>
</evidence>
<evidence type="ECO:0000256" key="6">
    <source>
        <dbReference type="ARBA" id="ARBA00022723"/>
    </source>
</evidence>
<keyword evidence="8" id="KW-0862">Zinc</keyword>
<dbReference type="GO" id="GO:0004663">
    <property type="term" value="F:Rab geranylgeranyltransferase activity"/>
    <property type="evidence" value="ECO:0007669"/>
    <property type="project" value="UniProtKB-EC"/>
</dbReference>
<comment type="similarity">
    <text evidence="2">Belongs to the protein prenyltransferase subunit beta family.</text>
</comment>
<dbReference type="GO" id="GO:0003924">
    <property type="term" value="F:GTPase activity"/>
    <property type="evidence" value="ECO:0007669"/>
    <property type="project" value="InterPro"/>
</dbReference>
<evidence type="ECO:0000313" key="15">
    <source>
        <dbReference type="EMBL" id="RHZ00773.1"/>
    </source>
</evidence>
<dbReference type="GO" id="GO:0005525">
    <property type="term" value="F:GTP binding"/>
    <property type="evidence" value="ECO:0007669"/>
    <property type="project" value="InterPro"/>
</dbReference>
<feature type="domain" description="Prenyltransferase alpha-alpha toroid" evidence="13">
    <location>
        <begin position="1309"/>
        <end position="1377"/>
    </location>
</feature>
<feature type="domain" description="Guanylate-binding protein N-terminal" evidence="14">
    <location>
        <begin position="32"/>
        <end position="277"/>
    </location>
</feature>
<feature type="domain" description="Prenyltransferase alpha-alpha toroid" evidence="13">
    <location>
        <begin position="1110"/>
        <end position="1294"/>
    </location>
</feature>
<evidence type="ECO:0000259" key="13">
    <source>
        <dbReference type="Pfam" id="PF00432"/>
    </source>
</evidence>
<dbReference type="VEuPathDB" id="FungiDB:H257_13474"/>
<evidence type="ECO:0000256" key="4">
    <source>
        <dbReference type="ARBA" id="ARBA00022602"/>
    </source>
</evidence>
<dbReference type="SUPFAM" id="SSF52540">
    <property type="entry name" value="P-loop containing nucleoside triphosphate hydrolases"/>
    <property type="match status" value="1"/>
</dbReference>
<dbReference type="CDD" id="cd02894">
    <property type="entry name" value="GGTase-II"/>
    <property type="match status" value="1"/>
</dbReference>
<feature type="coiled-coil region" evidence="12">
    <location>
        <begin position="753"/>
        <end position="1013"/>
    </location>
</feature>
<dbReference type="InterPro" id="IPR015894">
    <property type="entry name" value="Guanylate-bd_N"/>
</dbReference>
<dbReference type="Pfam" id="PF00432">
    <property type="entry name" value="Prenyltrans"/>
    <property type="match status" value="2"/>
</dbReference>
<dbReference type="GO" id="GO:0046872">
    <property type="term" value="F:metal ion binding"/>
    <property type="evidence" value="ECO:0007669"/>
    <property type="project" value="UniProtKB-KW"/>
</dbReference>
<protein>
    <recommendedName>
        <fullName evidence="3">protein geranylgeranyltransferase type II</fullName>
        <ecNumber evidence="3">2.5.1.60</ecNumber>
    </recommendedName>
    <alternativeName>
        <fullName evidence="9">Geranylgeranyl transferase type II subunit beta</fullName>
    </alternativeName>
    <alternativeName>
        <fullName evidence="10">Type II protein geranyl-geranyltransferase subunit beta</fullName>
    </alternativeName>
</protein>
<dbReference type="PANTHER" id="PTHR11774">
    <property type="entry name" value="GERANYLGERANYL TRANSFERASE TYPE BETA SUBUNIT"/>
    <property type="match status" value="1"/>
</dbReference>
<dbReference type="InterPro" id="IPR026873">
    <property type="entry name" value="Ptb1"/>
</dbReference>
<reference evidence="15 16" key="1">
    <citation type="submission" date="2018-08" db="EMBL/GenBank/DDBJ databases">
        <title>Aphanomyces genome sequencing and annotation.</title>
        <authorList>
            <person name="Minardi D."/>
            <person name="Oidtmann B."/>
            <person name="Van Der Giezen M."/>
            <person name="Studholme D.J."/>
        </authorList>
    </citation>
    <scope>NUCLEOTIDE SEQUENCE [LARGE SCALE GENOMIC DNA]</scope>
    <source>
        <strain evidence="15 16">Sv</strain>
    </source>
</reference>
<dbReference type="SUPFAM" id="SSF48239">
    <property type="entry name" value="Terpenoid cyclases/Protein prenyltransferases"/>
    <property type="match status" value="1"/>
</dbReference>
<comment type="caution">
    <text evidence="15">The sequence shown here is derived from an EMBL/GenBank/DDBJ whole genome shotgun (WGS) entry which is preliminary data.</text>
</comment>
<keyword evidence="7" id="KW-0677">Repeat</keyword>
<dbReference type="Pfam" id="PF02263">
    <property type="entry name" value="GBP"/>
    <property type="match status" value="1"/>
</dbReference>
<comment type="catalytic activity">
    <reaction evidence="11">
        <text>geranylgeranyl diphosphate + L-cysteinyl-[protein] = S-geranylgeranyl-L-cysteinyl-[protein] + diphosphate</text>
        <dbReference type="Rhea" id="RHEA:21240"/>
        <dbReference type="Rhea" id="RHEA-COMP:10131"/>
        <dbReference type="Rhea" id="RHEA-COMP:11537"/>
        <dbReference type="ChEBI" id="CHEBI:29950"/>
        <dbReference type="ChEBI" id="CHEBI:33019"/>
        <dbReference type="ChEBI" id="CHEBI:57533"/>
        <dbReference type="ChEBI" id="CHEBI:86021"/>
        <dbReference type="EC" id="2.5.1.60"/>
    </reaction>
</comment>
<comment type="cofactor">
    <cofactor evidence="1">
        <name>Zn(2+)</name>
        <dbReference type="ChEBI" id="CHEBI:29105"/>
    </cofactor>
</comment>
<accession>A0A3R7B7X5</accession>
<keyword evidence="12" id="KW-0175">Coiled coil</keyword>
<evidence type="ECO:0000256" key="1">
    <source>
        <dbReference type="ARBA" id="ARBA00001947"/>
    </source>
</evidence>
<dbReference type="InterPro" id="IPR008930">
    <property type="entry name" value="Terpenoid_cyclase/PrenylTrfase"/>
</dbReference>
<gene>
    <name evidence="15" type="ORF">DYB35_004955</name>
</gene>
<dbReference type="Gene3D" id="1.50.10.20">
    <property type="match status" value="1"/>
</dbReference>